<protein>
    <submittedName>
        <fullName evidence="1">Uncharacterized protein</fullName>
    </submittedName>
</protein>
<evidence type="ECO:0000313" key="2">
    <source>
        <dbReference type="Proteomes" id="UP000223025"/>
    </source>
</evidence>
<name>A0A2L0V0L4_9CAUD</name>
<dbReference type="Proteomes" id="UP000223025">
    <property type="component" value="Segment"/>
</dbReference>
<organism evidence="1 2">
    <name type="scientific">Agrobacterium phage Atu_ph07</name>
    <dbReference type="NCBI Taxonomy" id="2024264"/>
    <lineage>
        <taxon>Viruses</taxon>
        <taxon>Duplodnaviria</taxon>
        <taxon>Heunggongvirae</taxon>
        <taxon>Uroviricota</taxon>
        <taxon>Caudoviricetes</taxon>
        <taxon>Polybotosvirus</taxon>
        <taxon>Polybotosvirus Atuph07</taxon>
    </lineage>
</organism>
<dbReference type="GeneID" id="40088555"/>
<evidence type="ECO:0000313" key="1">
    <source>
        <dbReference type="EMBL" id="AUZ95311.1"/>
    </source>
</evidence>
<reference evidence="1 2" key="1">
    <citation type="submission" date="2017-06" db="EMBL/GenBank/DDBJ databases">
        <authorList>
            <person name="Kim H.J."/>
            <person name="Triplett B.A."/>
        </authorList>
    </citation>
    <scope>NUCLEOTIDE SEQUENCE [LARGE SCALE GENOMIC DNA]</scope>
</reference>
<dbReference type="RefSeq" id="YP_009612217.1">
    <property type="nucleotide sequence ID" value="NC_042013.1"/>
</dbReference>
<dbReference type="KEGG" id="vg:40088555"/>
<accession>A0A2L0V0L4</accession>
<keyword evidence="2" id="KW-1185">Reference proteome</keyword>
<sequence>MNMNELITAAVANVNDNQSLDSYSLLECFELDHSYVELEDHGFSTRRIGGWRVDGYVVGKYVVLLDEVPICIANHSKKAVSYEWISKEAFEKTRAKLLELVTPRIEINLVDMNKDMGDGFDVYYGDSIIGDIVILKETGEQWKVHKTFTGYNEIARWEDIVIEKDGVKKEVKTNEIIVPWFNK</sequence>
<dbReference type="EMBL" id="MF403008">
    <property type="protein sequence ID" value="AUZ95311.1"/>
    <property type="molecule type" value="Genomic_DNA"/>
</dbReference>
<proteinExistence type="predicted"/>